<dbReference type="Pfam" id="PF03006">
    <property type="entry name" value="HlyIII"/>
    <property type="match status" value="1"/>
</dbReference>
<dbReference type="GO" id="GO:0016020">
    <property type="term" value="C:membrane"/>
    <property type="evidence" value="ECO:0007669"/>
    <property type="project" value="UniProtKB-SubCell"/>
</dbReference>
<dbReference type="PANTHER" id="PTHR20855:SF97">
    <property type="entry name" value="ADIPOR-LIKE RECEPTOR IZH3-RELATED"/>
    <property type="match status" value="1"/>
</dbReference>
<feature type="transmembrane region" description="Helical" evidence="7">
    <location>
        <begin position="495"/>
        <end position="517"/>
    </location>
</feature>
<comment type="subcellular location">
    <subcellularLocation>
        <location evidence="1">Membrane</location>
        <topology evidence="1">Multi-pass membrane protein</topology>
    </subcellularLocation>
</comment>
<feature type="binding site" evidence="5">
    <location>
        <position position="580"/>
    </location>
    <ligand>
        <name>Zn(2+)</name>
        <dbReference type="ChEBI" id="CHEBI:29105"/>
    </ligand>
</feature>
<evidence type="ECO:0000256" key="2">
    <source>
        <dbReference type="ARBA" id="ARBA00022692"/>
    </source>
</evidence>
<evidence type="ECO:0000256" key="7">
    <source>
        <dbReference type="SAM" id="Phobius"/>
    </source>
</evidence>
<evidence type="ECO:0000313" key="9">
    <source>
        <dbReference type="Proteomes" id="UP000636479"/>
    </source>
</evidence>
<gene>
    <name evidence="8" type="ORF">MIND_00097600</name>
</gene>
<evidence type="ECO:0000256" key="4">
    <source>
        <dbReference type="ARBA" id="ARBA00023136"/>
    </source>
</evidence>
<dbReference type="AlphaFoldDB" id="A0A8H6TBN9"/>
<sequence length="615" mass="67461">MTTAARRRMSAPSPRKGSSAQLPPCRPLSHSLEALDLPTGSPTEALASLRTLILSCLADLEERLLEAERAGASTALETLHSIRDEVRSHWHIPDIKSIVAGFDLSKPLSYVPTLSSRLRRLHSHLADAEVSFAFEFARDGSAYHLPDLADVLDTFKDDVDAFLGVSFPSVFTRASSKRAPDEDPAIARALKISENGRRLLDLDDLPVAWHNNPFVLGGYRFIPWSNWPALILSMFRLHNDTLNIQTHLIPLVLWIASFAGLFVVPGQYPFVDSAIESLSTVLSPLTWVLPKWITRDILRYTPFSAFTAASNSTAPIPWSLVSANYPPVSPYEAPDGNEIYFSIFALGCLLGSVIWHTMAGCAHQKSMETCARLDYVGIGWLSAGSVSSVVHHGFMCAEIALDATPLGHKVLHPTESLLKYMIPTSQDPSSFLFATLSSALLGLSWLISAVSNAVDSFLTYHPWGSTCMALCFICGVSANYLAFSDWFNGPEYRAYRVFFFLGISLSGFAPLLGVAALQGWSSMINFVAPVIPSLVFYLIGMAIYGSRFPECFLGTDKSKRWRITKFLVDDLGAGSHAIWHVVIYCAMRGHRDGLREMARVAAQGGCAAKTPIGWP</sequence>
<feature type="transmembrane region" description="Helical" evidence="7">
    <location>
        <begin position="463"/>
        <end position="483"/>
    </location>
</feature>
<comment type="caution">
    <text evidence="8">The sequence shown here is derived from an EMBL/GenBank/DDBJ whole genome shotgun (WGS) entry which is preliminary data.</text>
</comment>
<dbReference type="GO" id="GO:0046872">
    <property type="term" value="F:metal ion binding"/>
    <property type="evidence" value="ECO:0007669"/>
    <property type="project" value="UniProtKB-KW"/>
</dbReference>
<evidence type="ECO:0000256" key="5">
    <source>
        <dbReference type="PIRSR" id="PIRSR604254-1"/>
    </source>
</evidence>
<evidence type="ECO:0000256" key="6">
    <source>
        <dbReference type="SAM" id="MobiDB-lite"/>
    </source>
</evidence>
<feature type="region of interest" description="Disordered" evidence="6">
    <location>
        <begin position="1"/>
        <end position="25"/>
    </location>
</feature>
<organism evidence="8 9">
    <name type="scientific">Mycena indigotica</name>
    <dbReference type="NCBI Taxonomy" id="2126181"/>
    <lineage>
        <taxon>Eukaryota</taxon>
        <taxon>Fungi</taxon>
        <taxon>Dikarya</taxon>
        <taxon>Basidiomycota</taxon>
        <taxon>Agaricomycotina</taxon>
        <taxon>Agaricomycetes</taxon>
        <taxon>Agaricomycetidae</taxon>
        <taxon>Agaricales</taxon>
        <taxon>Marasmiineae</taxon>
        <taxon>Mycenaceae</taxon>
        <taxon>Mycena</taxon>
    </lineage>
</organism>
<dbReference type="OrthoDB" id="5585746at2759"/>
<evidence type="ECO:0008006" key="10">
    <source>
        <dbReference type="Google" id="ProtNLM"/>
    </source>
</evidence>
<dbReference type="GO" id="GO:0038023">
    <property type="term" value="F:signaling receptor activity"/>
    <property type="evidence" value="ECO:0007669"/>
    <property type="project" value="TreeGrafter"/>
</dbReference>
<name>A0A8H6TBN9_9AGAR</name>
<keyword evidence="2 7" id="KW-0812">Transmembrane</keyword>
<feature type="transmembrane region" description="Helical" evidence="7">
    <location>
        <begin position="523"/>
        <end position="544"/>
    </location>
</feature>
<feature type="binding site" evidence="5">
    <location>
        <position position="576"/>
    </location>
    <ligand>
        <name>Zn(2+)</name>
        <dbReference type="ChEBI" id="CHEBI:29105"/>
    </ligand>
</feature>
<feature type="transmembrane region" description="Helical" evidence="7">
    <location>
        <begin position="248"/>
        <end position="268"/>
    </location>
</feature>
<keyword evidence="4 7" id="KW-0472">Membrane</keyword>
<evidence type="ECO:0000256" key="3">
    <source>
        <dbReference type="ARBA" id="ARBA00022989"/>
    </source>
</evidence>
<keyword evidence="9" id="KW-1185">Reference proteome</keyword>
<feature type="transmembrane region" description="Helical" evidence="7">
    <location>
        <begin position="431"/>
        <end position="451"/>
    </location>
</feature>
<evidence type="ECO:0000313" key="8">
    <source>
        <dbReference type="EMBL" id="KAF7315815.1"/>
    </source>
</evidence>
<keyword evidence="5" id="KW-0479">Metal-binding</keyword>
<feature type="transmembrane region" description="Helical" evidence="7">
    <location>
        <begin position="339"/>
        <end position="358"/>
    </location>
</feature>
<dbReference type="RefSeq" id="XP_037225838.1">
    <property type="nucleotide sequence ID" value="XM_037357928.1"/>
</dbReference>
<dbReference type="GeneID" id="59340444"/>
<dbReference type="InterPro" id="IPR004254">
    <property type="entry name" value="AdipoR/HlyIII-related"/>
</dbReference>
<proteinExistence type="predicted"/>
<keyword evidence="3 7" id="KW-1133">Transmembrane helix</keyword>
<keyword evidence="5" id="KW-0862">Zinc</keyword>
<accession>A0A8H6TBN9</accession>
<protein>
    <recommendedName>
        <fullName evidence="10">HlyIII-domain-containing protein</fullName>
    </recommendedName>
</protein>
<dbReference type="GO" id="GO:0006882">
    <property type="term" value="P:intracellular zinc ion homeostasis"/>
    <property type="evidence" value="ECO:0007669"/>
    <property type="project" value="TreeGrafter"/>
</dbReference>
<evidence type="ECO:0000256" key="1">
    <source>
        <dbReference type="ARBA" id="ARBA00004141"/>
    </source>
</evidence>
<reference evidence="8" key="1">
    <citation type="submission" date="2020-05" db="EMBL/GenBank/DDBJ databases">
        <title>Mycena genomes resolve the evolution of fungal bioluminescence.</title>
        <authorList>
            <person name="Tsai I.J."/>
        </authorList>
    </citation>
    <scope>NUCLEOTIDE SEQUENCE</scope>
    <source>
        <strain evidence="8">171206Taipei</strain>
    </source>
</reference>
<dbReference type="PANTHER" id="PTHR20855">
    <property type="entry name" value="ADIPOR/PROGESTIN RECEPTOR-RELATED"/>
    <property type="match status" value="1"/>
</dbReference>
<dbReference type="Proteomes" id="UP000636479">
    <property type="component" value="Unassembled WGS sequence"/>
</dbReference>
<dbReference type="EMBL" id="JACAZF010000001">
    <property type="protein sequence ID" value="KAF7315815.1"/>
    <property type="molecule type" value="Genomic_DNA"/>
</dbReference>